<keyword evidence="5" id="KW-0520">NAD</keyword>
<keyword evidence="2" id="KW-0285">Flavoprotein</keyword>
<dbReference type="GO" id="GO:0003955">
    <property type="term" value="F:NAD(P)H dehydrogenase (quinone) activity"/>
    <property type="evidence" value="ECO:0007669"/>
    <property type="project" value="TreeGrafter"/>
</dbReference>
<evidence type="ECO:0000256" key="5">
    <source>
        <dbReference type="PIRSR" id="PIRSR000350-3"/>
    </source>
</evidence>
<evidence type="ECO:0000256" key="4">
    <source>
        <dbReference type="PIRSR" id="PIRSR000350-2"/>
    </source>
</evidence>
<dbReference type="InterPro" id="IPR036188">
    <property type="entry name" value="FAD/NAD-bd_sf"/>
</dbReference>
<evidence type="ECO:0000313" key="10">
    <source>
        <dbReference type="Proteomes" id="UP000240493"/>
    </source>
</evidence>
<proteinExistence type="inferred from homology"/>
<feature type="binding site" evidence="5">
    <location>
        <position position="331"/>
    </location>
    <ligand>
        <name>FAD</name>
        <dbReference type="ChEBI" id="CHEBI:57692"/>
    </ligand>
</feature>
<sequence>MSTHYDALIIGSGQGGTPLSTTFAQAKYKTALIESSHVGGCCINEGCTPTKTLIASGRVANLTRRGPQFGIYSSNVSGAINNEVRVNMEIVRQRKRDIVNSFRSGSERRVREAGVELIMGTASFRDERTIQVLCADGAQRALTADRIFICCGERPAIPTIDGFNPASFPPGVILDSSSVQELGVVPSHLVVIGGGYIGLEFGQLFRRLGAAVTIIQRGAQLVPREDSEVAESMLNILQEDGIQVLLQATPTAIRATNNQDSAAAVALSVAVSSQDSPSELLASHVLFAAGRTPNTETLNLAAAGINTTARGHVVTDTQLRTTNPHVWALGDVKGGPAFTHVSYDDFRLLRTNLLEHGTLTTVDRILPYVVYTDPQLGHVGLHEHEARSKFPGRKIQVASMPMSYVARALETDESRGMMKAVVDAESQQILGFTCLGIEGGEIMSLVEMAMIGKVKWPALSNAIWAHPSLAESLNNIWGFLK</sequence>
<evidence type="ECO:0000256" key="1">
    <source>
        <dbReference type="ARBA" id="ARBA00007532"/>
    </source>
</evidence>
<dbReference type="Pfam" id="PF07992">
    <property type="entry name" value="Pyr_redox_2"/>
    <property type="match status" value="1"/>
</dbReference>
<protein>
    <recommendedName>
        <fullName evidence="11">FAD/NAD(P)-binding domain-containing protein</fullName>
    </recommendedName>
</protein>
<dbReference type="SUPFAM" id="SSF55424">
    <property type="entry name" value="FAD/NAD-linked reductases, dimerisation (C-terminal) domain"/>
    <property type="match status" value="1"/>
</dbReference>
<evidence type="ECO:0000256" key="3">
    <source>
        <dbReference type="ARBA" id="ARBA00022827"/>
    </source>
</evidence>
<dbReference type="InterPro" id="IPR016156">
    <property type="entry name" value="FAD/NAD-linked_Rdtase_dimer_sf"/>
</dbReference>
<reference evidence="9 10" key="1">
    <citation type="submission" date="2016-07" db="EMBL/GenBank/DDBJ databases">
        <title>Multiple horizontal gene transfer events from other fungi enriched the ability of initially mycotrophic Trichoderma (Ascomycota) to feed on dead plant biomass.</title>
        <authorList>
            <consortium name="DOE Joint Genome Institute"/>
            <person name="Aerts A."/>
            <person name="Atanasova L."/>
            <person name="Chenthamara K."/>
            <person name="Zhang J."/>
            <person name="Grujic M."/>
            <person name="Henrissat B."/>
            <person name="Kuo A."/>
            <person name="Salamov A."/>
            <person name="Lipzen A."/>
            <person name="Labutti K."/>
            <person name="Barry K."/>
            <person name="Miao Y."/>
            <person name="Rahimi M.J."/>
            <person name="Shen Q."/>
            <person name="Grigoriev I.V."/>
            <person name="Kubicek C.P."/>
            <person name="Druzhinina I.S."/>
        </authorList>
    </citation>
    <scope>NUCLEOTIDE SEQUENCE [LARGE SCALE GENOMIC DNA]</scope>
    <source>
        <strain evidence="9 10">CBS 433.97</strain>
    </source>
</reference>
<dbReference type="InterPro" id="IPR004099">
    <property type="entry name" value="Pyr_nucl-diS_OxRdtase_dimer"/>
</dbReference>
<comment type="cofactor">
    <cofactor evidence="5">
        <name>FAD</name>
        <dbReference type="ChEBI" id="CHEBI:57692"/>
    </cofactor>
    <text evidence="5">Binds 1 FAD per subunit.</text>
</comment>
<organism evidence="9 10">
    <name type="scientific">Trichoderma asperellum (strain ATCC 204424 / CBS 433.97 / NBRC 101777)</name>
    <dbReference type="NCBI Taxonomy" id="1042311"/>
    <lineage>
        <taxon>Eukaryota</taxon>
        <taxon>Fungi</taxon>
        <taxon>Dikarya</taxon>
        <taxon>Ascomycota</taxon>
        <taxon>Pezizomycotina</taxon>
        <taxon>Sordariomycetes</taxon>
        <taxon>Hypocreomycetidae</taxon>
        <taxon>Hypocreales</taxon>
        <taxon>Hypocreaceae</taxon>
        <taxon>Trichoderma</taxon>
    </lineage>
</organism>
<evidence type="ECO:0008006" key="11">
    <source>
        <dbReference type="Google" id="ProtNLM"/>
    </source>
</evidence>
<feature type="binding site" evidence="5">
    <location>
        <position position="51"/>
    </location>
    <ligand>
        <name>FAD</name>
        <dbReference type="ChEBI" id="CHEBI:57692"/>
    </ligand>
</feature>
<evidence type="ECO:0000259" key="7">
    <source>
        <dbReference type="Pfam" id="PF02852"/>
    </source>
</evidence>
<feature type="disulfide bond" description="Redox-active" evidence="6">
    <location>
        <begin position="42"/>
        <end position="47"/>
    </location>
</feature>
<dbReference type="Proteomes" id="UP000240493">
    <property type="component" value="Unassembled WGS sequence"/>
</dbReference>
<name>A0A2T3ZMC8_TRIA4</name>
<dbReference type="InterPro" id="IPR001100">
    <property type="entry name" value="Pyr_nuc-diS_OxRdtase"/>
</dbReference>
<feature type="binding site" evidence="5">
    <location>
        <position position="290"/>
    </location>
    <ligand>
        <name>NAD(+)</name>
        <dbReference type="ChEBI" id="CHEBI:57540"/>
    </ligand>
</feature>
<dbReference type="Gene3D" id="3.30.390.30">
    <property type="match status" value="1"/>
</dbReference>
<dbReference type="STRING" id="1042311.A0A2T3ZMC8"/>
<dbReference type="SUPFAM" id="SSF51905">
    <property type="entry name" value="FAD/NAD(P)-binding domain"/>
    <property type="match status" value="1"/>
</dbReference>
<dbReference type="PANTHER" id="PTHR43014:SF2">
    <property type="entry name" value="MERCURIC REDUCTASE"/>
    <property type="match status" value="1"/>
</dbReference>
<evidence type="ECO:0000313" key="9">
    <source>
        <dbReference type="EMBL" id="PTB45960.1"/>
    </source>
</evidence>
<dbReference type="OrthoDB" id="361797at2759"/>
<keyword evidence="10" id="KW-1185">Reference proteome</keyword>
<keyword evidence="3 5" id="KW-0274">FAD</keyword>
<dbReference type="PANTHER" id="PTHR43014">
    <property type="entry name" value="MERCURIC REDUCTASE"/>
    <property type="match status" value="1"/>
</dbReference>
<dbReference type="PRINTS" id="PR00368">
    <property type="entry name" value="FADPNR"/>
</dbReference>
<dbReference type="Gene3D" id="3.50.50.60">
    <property type="entry name" value="FAD/NAD(P)-binding domain"/>
    <property type="match status" value="2"/>
</dbReference>
<evidence type="ECO:0000256" key="6">
    <source>
        <dbReference type="PIRSR" id="PIRSR000350-4"/>
    </source>
</evidence>
<dbReference type="GO" id="GO:0050660">
    <property type="term" value="F:flavin adenine dinucleotide binding"/>
    <property type="evidence" value="ECO:0007669"/>
    <property type="project" value="TreeGrafter"/>
</dbReference>
<dbReference type="PIRSF" id="PIRSF000350">
    <property type="entry name" value="Mercury_reductase_MerA"/>
    <property type="match status" value="1"/>
</dbReference>
<dbReference type="PRINTS" id="PR00411">
    <property type="entry name" value="PNDRDTASEI"/>
</dbReference>
<evidence type="ECO:0000256" key="2">
    <source>
        <dbReference type="ARBA" id="ARBA00022630"/>
    </source>
</evidence>
<evidence type="ECO:0000259" key="8">
    <source>
        <dbReference type="Pfam" id="PF07992"/>
    </source>
</evidence>
<dbReference type="Pfam" id="PF02852">
    <property type="entry name" value="Pyr_redox_dim"/>
    <property type="match status" value="1"/>
</dbReference>
<dbReference type="InterPro" id="IPR023753">
    <property type="entry name" value="FAD/NAD-binding_dom"/>
</dbReference>
<feature type="active site" description="Proton acceptor" evidence="4">
    <location>
        <position position="466"/>
    </location>
</feature>
<accession>A0A2T3ZMC8</accession>
<feature type="binding site" evidence="5">
    <location>
        <begin position="193"/>
        <end position="200"/>
    </location>
    <ligand>
        <name>NAD(+)</name>
        <dbReference type="ChEBI" id="CHEBI:57540"/>
    </ligand>
</feature>
<dbReference type="AlphaFoldDB" id="A0A2T3ZMC8"/>
<feature type="domain" description="Pyridine nucleotide-disulphide oxidoreductase dimerisation" evidence="7">
    <location>
        <begin position="367"/>
        <end position="474"/>
    </location>
</feature>
<keyword evidence="5" id="KW-0547">Nucleotide-binding</keyword>
<feature type="domain" description="FAD/NAD(P)-binding" evidence="8">
    <location>
        <begin position="5"/>
        <end position="343"/>
    </location>
</feature>
<comment type="similarity">
    <text evidence="1">Belongs to the class-I pyridine nucleotide-disulfide oxidoreductase family.</text>
</comment>
<dbReference type="EMBL" id="KZ679256">
    <property type="protein sequence ID" value="PTB45960.1"/>
    <property type="molecule type" value="Genomic_DNA"/>
</dbReference>
<gene>
    <name evidence="9" type="ORF">M441DRAFT_63278</name>
</gene>